<comment type="catalytic activity">
    <reaction evidence="1">
        <text>a 1,2-diacyl-sn-glycero-3-phosphocholine + H2O = a 1-acyl-sn-glycero-3-phosphocholine + a fatty acid + H(+)</text>
        <dbReference type="Rhea" id="RHEA:15801"/>
        <dbReference type="ChEBI" id="CHEBI:15377"/>
        <dbReference type="ChEBI" id="CHEBI:15378"/>
        <dbReference type="ChEBI" id="CHEBI:28868"/>
        <dbReference type="ChEBI" id="CHEBI:57643"/>
        <dbReference type="ChEBI" id="CHEBI:58168"/>
        <dbReference type="EC" id="3.1.1.4"/>
    </reaction>
</comment>
<evidence type="ECO:0000256" key="1">
    <source>
        <dbReference type="ARBA" id="ARBA00001604"/>
    </source>
</evidence>
<evidence type="ECO:0000256" key="4">
    <source>
        <dbReference type="ARBA" id="ARBA00013278"/>
    </source>
</evidence>
<dbReference type="InterPro" id="IPR036444">
    <property type="entry name" value="PLipase_A2_dom_sf"/>
</dbReference>
<name>A0A1V9XBG8_9ACAR</name>
<reference evidence="16 17" key="1">
    <citation type="journal article" date="2017" name="Gigascience">
        <title>Draft genome of the honey bee ectoparasitic mite, Tropilaelaps mercedesae, is shaped by the parasitic life history.</title>
        <authorList>
            <person name="Dong X."/>
            <person name="Armstrong S.D."/>
            <person name="Xia D."/>
            <person name="Makepeace B.L."/>
            <person name="Darby A.C."/>
            <person name="Kadowaki T."/>
        </authorList>
    </citation>
    <scope>NUCLEOTIDE SEQUENCE [LARGE SCALE GENOMIC DNA]</scope>
    <source>
        <strain evidence="16">Wuxi-XJTLU</strain>
    </source>
</reference>
<dbReference type="PANTHER" id="PTHR12253">
    <property type="entry name" value="RH14732P"/>
    <property type="match status" value="1"/>
</dbReference>
<feature type="signal peptide" evidence="14">
    <location>
        <begin position="1"/>
        <end position="15"/>
    </location>
</feature>
<evidence type="ECO:0000256" key="13">
    <source>
        <dbReference type="ARBA" id="ARBA00029903"/>
    </source>
</evidence>
<dbReference type="Pfam" id="PF05826">
    <property type="entry name" value="Phospholip_A2_2"/>
    <property type="match status" value="1"/>
</dbReference>
<dbReference type="OrthoDB" id="6075074at2759"/>
<feature type="chain" id="PRO_5012799940" description="Phospholipase A2" evidence="14">
    <location>
        <begin position="16"/>
        <end position="321"/>
    </location>
</feature>
<dbReference type="GO" id="GO:0004623">
    <property type="term" value="F:phospholipase A2 activity"/>
    <property type="evidence" value="ECO:0007669"/>
    <property type="project" value="UniProtKB-EC"/>
</dbReference>
<evidence type="ECO:0000256" key="6">
    <source>
        <dbReference type="ARBA" id="ARBA00022525"/>
    </source>
</evidence>
<dbReference type="Proteomes" id="UP000192247">
    <property type="component" value="Unassembled WGS sequence"/>
</dbReference>
<dbReference type="CDD" id="cd04704">
    <property type="entry name" value="PLA2_bee_venom_like"/>
    <property type="match status" value="1"/>
</dbReference>
<evidence type="ECO:0000256" key="10">
    <source>
        <dbReference type="ARBA" id="ARBA00022963"/>
    </source>
</evidence>
<dbReference type="InterPro" id="IPR016090">
    <property type="entry name" value="PLA2-like_dom"/>
</dbReference>
<protein>
    <recommendedName>
        <fullName evidence="5">Phospholipase A2</fullName>
        <ecNumber evidence="4">3.1.1.4</ecNumber>
    </recommendedName>
    <alternativeName>
        <fullName evidence="13">Phosphatidylcholine 2-acylhydrolase</fullName>
    </alternativeName>
</protein>
<keyword evidence="12" id="KW-1015">Disulfide bond</keyword>
<comment type="caution">
    <text evidence="16">The sequence shown here is derived from an EMBL/GenBank/DDBJ whole genome shotgun (WGS) entry which is preliminary data.</text>
</comment>
<dbReference type="FunFam" id="1.20.90.10:FF:000002">
    <property type="entry name" value="Phospholipase A2 group III"/>
    <property type="match status" value="1"/>
</dbReference>
<evidence type="ECO:0000256" key="5">
    <source>
        <dbReference type="ARBA" id="ARBA00021721"/>
    </source>
</evidence>
<dbReference type="GO" id="GO:0005576">
    <property type="term" value="C:extracellular region"/>
    <property type="evidence" value="ECO:0007669"/>
    <property type="project" value="UniProtKB-SubCell"/>
</dbReference>
<dbReference type="GO" id="GO:0050482">
    <property type="term" value="P:arachidonate secretion"/>
    <property type="evidence" value="ECO:0007669"/>
    <property type="project" value="InterPro"/>
</dbReference>
<evidence type="ECO:0000313" key="16">
    <source>
        <dbReference type="EMBL" id="OQR70682.1"/>
    </source>
</evidence>
<dbReference type="AlphaFoldDB" id="A0A1V9XBG8"/>
<dbReference type="GO" id="GO:0046872">
    <property type="term" value="F:metal ion binding"/>
    <property type="evidence" value="ECO:0007669"/>
    <property type="project" value="UniProtKB-KW"/>
</dbReference>
<dbReference type="EMBL" id="MNPL01016655">
    <property type="protein sequence ID" value="OQR70682.1"/>
    <property type="molecule type" value="Genomic_DNA"/>
</dbReference>
<keyword evidence="6" id="KW-0964">Secreted</keyword>
<evidence type="ECO:0000256" key="2">
    <source>
        <dbReference type="ARBA" id="ARBA00001913"/>
    </source>
</evidence>
<keyword evidence="7" id="KW-0479">Metal-binding</keyword>
<dbReference type="STRING" id="418985.A0A1V9XBG8"/>
<dbReference type="EC" id="3.1.1.4" evidence="4"/>
<feature type="domain" description="Phospholipase A2-like central" evidence="15">
    <location>
        <begin position="162"/>
        <end position="257"/>
    </location>
</feature>
<evidence type="ECO:0000256" key="12">
    <source>
        <dbReference type="ARBA" id="ARBA00023157"/>
    </source>
</evidence>
<dbReference type="GO" id="GO:0016042">
    <property type="term" value="P:lipid catabolic process"/>
    <property type="evidence" value="ECO:0007669"/>
    <property type="project" value="UniProtKB-KW"/>
</dbReference>
<evidence type="ECO:0000256" key="14">
    <source>
        <dbReference type="SAM" id="SignalP"/>
    </source>
</evidence>
<evidence type="ECO:0000256" key="9">
    <source>
        <dbReference type="ARBA" id="ARBA00022837"/>
    </source>
</evidence>
<accession>A0A1V9XBG8</accession>
<dbReference type="SUPFAM" id="SSF48619">
    <property type="entry name" value="Phospholipase A2, PLA2"/>
    <property type="match status" value="1"/>
</dbReference>
<evidence type="ECO:0000256" key="8">
    <source>
        <dbReference type="ARBA" id="ARBA00022801"/>
    </source>
</evidence>
<keyword evidence="9" id="KW-0106">Calcium</keyword>
<dbReference type="Gene3D" id="1.20.90.10">
    <property type="entry name" value="Phospholipase A2 domain"/>
    <property type="match status" value="1"/>
</dbReference>
<gene>
    <name evidence="16" type="ORF">BIW11_11472</name>
</gene>
<comment type="cofactor">
    <cofactor evidence="2">
        <name>Ca(2+)</name>
        <dbReference type="ChEBI" id="CHEBI:29108"/>
    </cofactor>
</comment>
<organism evidence="16 17">
    <name type="scientific">Tropilaelaps mercedesae</name>
    <dbReference type="NCBI Taxonomy" id="418985"/>
    <lineage>
        <taxon>Eukaryota</taxon>
        <taxon>Metazoa</taxon>
        <taxon>Ecdysozoa</taxon>
        <taxon>Arthropoda</taxon>
        <taxon>Chelicerata</taxon>
        <taxon>Arachnida</taxon>
        <taxon>Acari</taxon>
        <taxon>Parasitiformes</taxon>
        <taxon>Mesostigmata</taxon>
        <taxon>Gamasina</taxon>
        <taxon>Dermanyssoidea</taxon>
        <taxon>Laelapidae</taxon>
        <taxon>Tropilaelaps</taxon>
    </lineage>
</organism>
<keyword evidence="10" id="KW-0442">Lipid degradation</keyword>
<evidence type="ECO:0000259" key="15">
    <source>
        <dbReference type="Pfam" id="PF05826"/>
    </source>
</evidence>
<keyword evidence="8" id="KW-0378">Hydrolase</keyword>
<keyword evidence="11" id="KW-0443">Lipid metabolism</keyword>
<evidence type="ECO:0000313" key="17">
    <source>
        <dbReference type="Proteomes" id="UP000192247"/>
    </source>
</evidence>
<dbReference type="InParanoid" id="A0A1V9XBG8"/>
<sequence>MRWFLPLMMVTLIVASPSEQLSVPFAKNKSEDQDTIPGAMSISPFKITYYTDFYFGADNHKLFREVKGKLTGKRVHCTYVGDRQIIAGIIGDSNSTINEALQQVLPKGFESPVVNVTTDEVDKMIEECNAQPIDESGKLPGLKQFLNNMVGGAKNIASYLFIFPGTKWCGSGDVAKNYDDLGSKAATDRCCRDHDYSPESLAGGETKDNLTNPLFYTMTNCDYDNRFQQCLIDTNDAHAAAVGTMFFNILKTKCFAKRKQATCVKQIPLSPCQEYSYDESSKETNQLFDPKKFLPNSSVAVKKINEVLFTIPGIDNVINLF</sequence>
<proteinExistence type="predicted"/>
<keyword evidence="17" id="KW-1185">Reference proteome</keyword>
<evidence type="ECO:0000256" key="11">
    <source>
        <dbReference type="ARBA" id="ARBA00023098"/>
    </source>
</evidence>
<evidence type="ECO:0000256" key="3">
    <source>
        <dbReference type="ARBA" id="ARBA00004613"/>
    </source>
</evidence>
<dbReference type="GO" id="GO:0006644">
    <property type="term" value="P:phospholipid metabolic process"/>
    <property type="evidence" value="ECO:0007669"/>
    <property type="project" value="InterPro"/>
</dbReference>
<keyword evidence="14" id="KW-0732">Signal</keyword>
<evidence type="ECO:0000256" key="7">
    <source>
        <dbReference type="ARBA" id="ARBA00022723"/>
    </source>
</evidence>
<comment type="subcellular location">
    <subcellularLocation>
        <location evidence="3">Secreted</location>
    </subcellularLocation>
</comment>